<name>A0A949K6E0_9FIRM</name>
<dbReference type="GO" id="GO:0009401">
    <property type="term" value="P:phosphoenolpyruvate-dependent sugar phosphotransferase system"/>
    <property type="evidence" value="ECO:0007669"/>
    <property type="project" value="UniProtKB-KW"/>
</dbReference>
<dbReference type="EMBL" id="JAHQCW010000005">
    <property type="protein sequence ID" value="MBU9735892.1"/>
    <property type="molecule type" value="Genomic_DNA"/>
</dbReference>
<accession>A0A949K6E0</accession>
<keyword evidence="6" id="KW-1185">Reference proteome</keyword>
<dbReference type="GO" id="GO:0005737">
    <property type="term" value="C:cytoplasm"/>
    <property type="evidence" value="ECO:0007669"/>
    <property type="project" value="UniProtKB-SubCell"/>
</dbReference>
<dbReference type="PANTHER" id="PTHR33705">
    <property type="entry name" value="PHOSPHOCARRIER PROTEIN HPR"/>
    <property type="match status" value="1"/>
</dbReference>
<evidence type="ECO:0000256" key="2">
    <source>
        <dbReference type="ARBA" id="ARBA00022490"/>
    </source>
</evidence>
<dbReference type="SUPFAM" id="SSF55594">
    <property type="entry name" value="HPr-like"/>
    <property type="match status" value="1"/>
</dbReference>
<dbReference type="PRINTS" id="PR00107">
    <property type="entry name" value="PHOSPHOCPHPR"/>
</dbReference>
<sequence length="85" mass="9502">MKEFVYTIKDELGIHARPAGMLAKLAAGYKSRILICCNDREVDVKRIMGVMGLGVKQGQKIMLKAEGEDEEEAGEALRKFMDENL</sequence>
<dbReference type="Gene3D" id="3.30.1340.10">
    <property type="entry name" value="HPr-like"/>
    <property type="match status" value="1"/>
</dbReference>
<reference evidence="5" key="1">
    <citation type="submission" date="2021-06" db="EMBL/GenBank/DDBJ databases">
        <title>Description of novel taxa of the family Lachnospiraceae.</title>
        <authorList>
            <person name="Chaplin A.V."/>
            <person name="Sokolova S.R."/>
            <person name="Pikina A.P."/>
            <person name="Korzhanova M."/>
            <person name="Belova V."/>
            <person name="Korostin D."/>
            <person name="Efimov B.A."/>
        </authorList>
    </citation>
    <scope>NUCLEOTIDE SEQUENCE</scope>
    <source>
        <strain evidence="5">ASD5720</strain>
    </source>
</reference>
<evidence type="ECO:0000256" key="3">
    <source>
        <dbReference type="ARBA" id="ARBA00022683"/>
    </source>
</evidence>
<dbReference type="Pfam" id="PF00381">
    <property type="entry name" value="PTS-HPr"/>
    <property type="match status" value="1"/>
</dbReference>
<proteinExistence type="predicted"/>
<dbReference type="PANTHER" id="PTHR33705:SF2">
    <property type="entry name" value="PHOSPHOCARRIER PROTEIN NPR"/>
    <property type="match status" value="1"/>
</dbReference>
<dbReference type="InterPro" id="IPR035895">
    <property type="entry name" value="HPr-like_sf"/>
</dbReference>
<dbReference type="CDD" id="cd00367">
    <property type="entry name" value="PTS-HPr_like"/>
    <property type="match status" value="1"/>
</dbReference>
<protein>
    <submittedName>
        <fullName evidence="5">HPr family phosphocarrier protein</fullName>
    </submittedName>
</protein>
<evidence type="ECO:0000313" key="5">
    <source>
        <dbReference type="EMBL" id="MBU9735892.1"/>
    </source>
</evidence>
<comment type="caution">
    <text evidence="5">The sequence shown here is derived from an EMBL/GenBank/DDBJ whole genome shotgun (WGS) entry which is preliminary data.</text>
</comment>
<dbReference type="RefSeq" id="WP_238720909.1">
    <property type="nucleotide sequence ID" value="NZ_JAHQCW010000005.1"/>
</dbReference>
<gene>
    <name evidence="5" type="ORF">KTH89_05040</name>
</gene>
<evidence type="ECO:0000256" key="1">
    <source>
        <dbReference type="ARBA" id="ARBA00004496"/>
    </source>
</evidence>
<organism evidence="5 6">
    <name type="scientific">Diplocloster agilis</name>
    <dbReference type="NCBI Taxonomy" id="2850323"/>
    <lineage>
        <taxon>Bacteria</taxon>
        <taxon>Bacillati</taxon>
        <taxon>Bacillota</taxon>
        <taxon>Clostridia</taxon>
        <taxon>Lachnospirales</taxon>
        <taxon>Lachnospiraceae</taxon>
        <taxon>Diplocloster</taxon>
    </lineage>
</organism>
<evidence type="ECO:0000259" key="4">
    <source>
        <dbReference type="PROSITE" id="PS51350"/>
    </source>
</evidence>
<dbReference type="AlphaFoldDB" id="A0A949K6E0"/>
<feature type="domain" description="HPr" evidence="4">
    <location>
        <begin position="1"/>
        <end position="85"/>
    </location>
</feature>
<dbReference type="InterPro" id="IPR050399">
    <property type="entry name" value="HPr"/>
</dbReference>
<comment type="subcellular location">
    <subcellularLocation>
        <location evidence="1">Cytoplasm</location>
    </subcellularLocation>
</comment>
<dbReference type="NCBIfam" id="TIGR01003">
    <property type="entry name" value="PTS_HPr_family"/>
    <property type="match status" value="1"/>
</dbReference>
<dbReference type="Proteomes" id="UP000712157">
    <property type="component" value="Unassembled WGS sequence"/>
</dbReference>
<dbReference type="PROSITE" id="PS51350">
    <property type="entry name" value="PTS_HPR_DOM"/>
    <property type="match status" value="1"/>
</dbReference>
<dbReference type="InterPro" id="IPR000032">
    <property type="entry name" value="HPr-like"/>
</dbReference>
<keyword evidence="2" id="KW-0963">Cytoplasm</keyword>
<keyword evidence="3" id="KW-0598">Phosphotransferase system</keyword>
<evidence type="ECO:0000313" key="6">
    <source>
        <dbReference type="Proteomes" id="UP000712157"/>
    </source>
</evidence>